<evidence type="ECO:0000256" key="1">
    <source>
        <dbReference type="SAM" id="Phobius"/>
    </source>
</evidence>
<accession>A0AAD9LBB1</accession>
<evidence type="ECO:0000313" key="3">
    <source>
        <dbReference type="Proteomes" id="UP001259832"/>
    </source>
</evidence>
<proteinExistence type="predicted"/>
<dbReference type="EMBL" id="JASMQC010000041">
    <property type="protein sequence ID" value="KAK1930200.1"/>
    <property type="molecule type" value="Genomic_DNA"/>
</dbReference>
<organism evidence="2 3">
    <name type="scientific">Phytophthora citrophthora</name>
    <dbReference type="NCBI Taxonomy" id="4793"/>
    <lineage>
        <taxon>Eukaryota</taxon>
        <taxon>Sar</taxon>
        <taxon>Stramenopiles</taxon>
        <taxon>Oomycota</taxon>
        <taxon>Peronosporomycetes</taxon>
        <taxon>Peronosporales</taxon>
        <taxon>Peronosporaceae</taxon>
        <taxon>Phytophthora</taxon>
    </lineage>
</organism>
<feature type="transmembrane region" description="Helical" evidence="1">
    <location>
        <begin position="12"/>
        <end position="34"/>
    </location>
</feature>
<dbReference type="AlphaFoldDB" id="A0AAD9LBB1"/>
<keyword evidence="1" id="KW-0472">Membrane</keyword>
<reference evidence="2" key="1">
    <citation type="submission" date="2023-08" db="EMBL/GenBank/DDBJ databases">
        <title>Reference Genome Resource for the Citrus Pathogen Phytophthora citrophthora.</title>
        <authorList>
            <person name="Moller H."/>
            <person name="Coetzee B."/>
            <person name="Rose L.J."/>
            <person name="Van Niekerk J.M."/>
        </authorList>
    </citation>
    <scope>NUCLEOTIDE SEQUENCE</scope>
    <source>
        <strain evidence="2">STE-U-9442</strain>
    </source>
</reference>
<name>A0AAD9LBB1_9STRA</name>
<dbReference type="Proteomes" id="UP001259832">
    <property type="component" value="Unassembled WGS sequence"/>
</dbReference>
<keyword evidence="1" id="KW-0812">Transmembrane</keyword>
<gene>
    <name evidence="2" type="ORF">P3T76_014433</name>
</gene>
<sequence length="193" mass="22124">MKLSLPSRRREPLWLKLLLGGSVLFSTVMLLTLWTKLPSHASLRRSPATITLNRPDPQQQPLDLFALVQQRRNMTVTLESELLHLDDLTRSDSYERWAPVIATKCVHGMDGRSAPCVKEADRTNLVEAQELLYPAFRLKLPTFSNAKMKAKWLSQGPHVERMRVSEDLLWAEYPPFQGQNMVFSNAVYRGTHL</sequence>
<keyword evidence="3" id="KW-1185">Reference proteome</keyword>
<comment type="caution">
    <text evidence="2">The sequence shown here is derived from an EMBL/GenBank/DDBJ whole genome shotgun (WGS) entry which is preliminary data.</text>
</comment>
<protein>
    <submittedName>
        <fullName evidence="2">Uncharacterized protein</fullName>
    </submittedName>
</protein>
<keyword evidence="1" id="KW-1133">Transmembrane helix</keyword>
<evidence type="ECO:0000313" key="2">
    <source>
        <dbReference type="EMBL" id="KAK1930200.1"/>
    </source>
</evidence>